<organism evidence="1 2">
    <name type="scientific">Peronosclerospora sorghi</name>
    <dbReference type="NCBI Taxonomy" id="230839"/>
    <lineage>
        <taxon>Eukaryota</taxon>
        <taxon>Sar</taxon>
        <taxon>Stramenopiles</taxon>
        <taxon>Oomycota</taxon>
        <taxon>Peronosporomycetes</taxon>
        <taxon>Peronosporales</taxon>
        <taxon>Peronosporaceae</taxon>
        <taxon>Peronosclerospora</taxon>
    </lineage>
</organism>
<dbReference type="Proteomes" id="UP001163321">
    <property type="component" value="Chromosome 11"/>
</dbReference>
<protein>
    <submittedName>
        <fullName evidence="1">Uncharacterized protein</fullName>
    </submittedName>
</protein>
<name>A0ACC0WLV5_9STRA</name>
<sequence>MELEALSCNEQLDAARLHALIEETNAQLRRYQRKKNEDLQKRESWPDSRLFSRRRNSSHRSRDSFHRTRRSETDLEQAKDEILRLFVKYTEKENDSKNLEETRNQLER</sequence>
<evidence type="ECO:0000313" key="1">
    <source>
        <dbReference type="EMBL" id="KAI9919286.1"/>
    </source>
</evidence>
<evidence type="ECO:0000313" key="2">
    <source>
        <dbReference type="Proteomes" id="UP001163321"/>
    </source>
</evidence>
<keyword evidence="2" id="KW-1185">Reference proteome</keyword>
<accession>A0ACC0WLV5</accession>
<comment type="caution">
    <text evidence="1">The sequence shown here is derived from an EMBL/GenBank/DDBJ whole genome shotgun (WGS) entry which is preliminary data.</text>
</comment>
<proteinExistence type="predicted"/>
<reference evidence="1 2" key="1">
    <citation type="journal article" date="2022" name="bioRxiv">
        <title>The genome of the oomycete Peronosclerospora sorghi, a cosmopolitan pathogen of maize and sorghum, is inflated with dispersed pseudogenes.</title>
        <authorList>
            <person name="Fletcher K."/>
            <person name="Martin F."/>
            <person name="Isakeit T."/>
            <person name="Cavanaugh K."/>
            <person name="Magill C."/>
            <person name="Michelmore R."/>
        </authorList>
    </citation>
    <scope>NUCLEOTIDE SEQUENCE [LARGE SCALE GENOMIC DNA]</scope>
    <source>
        <strain evidence="1">P6</strain>
    </source>
</reference>
<dbReference type="EMBL" id="CM047590">
    <property type="protein sequence ID" value="KAI9919286.1"/>
    <property type="molecule type" value="Genomic_DNA"/>
</dbReference>
<gene>
    <name evidence="1" type="ORF">PsorP6_017582</name>
</gene>